<protein>
    <recommendedName>
        <fullName evidence="6">LPS-assembly lipoprotein LptE</fullName>
    </recommendedName>
</protein>
<evidence type="ECO:0000256" key="2">
    <source>
        <dbReference type="ARBA" id="ARBA00023136"/>
    </source>
</evidence>
<keyword evidence="4 6" id="KW-0998">Cell outer membrane</keyword>
<keyword evidence="3 6" id="KW-0564">Palmitate</keyword>
<gene>
    <name evidence="6" type="primary">lptE</name>
    <name evidence="8" type="ORF">KCG35_14455</name>
</gene>
<dbReference type="PANTHER" id="PTHR38098:SF1">
    <property type="entry name" value="LPS-ASSEMBLY LIPOPROTEIN LPTE"/>
    <property type="match status" value="1"/>
</dbReference>
<evidence type="ECO:0000313" key="8">
    <source>
        <dbReference type="EMBL" id="MBU2712264.1"/>
    </source>
</evidence>
<dbReference type="InterPro" id="IPR007485">
    <property type="entry name" value="LPS_assembly_LptE"/>
</dbReference>
<name>A0ABS5ZDW6_9GAMM</name>
<keyword evidence="1 6" id="KW-0732">Signal</keyword>
<accession>A0ABS5ZDW6</accession>
<dbReference type="PANTHER" id="PTHR38098">
    <property type="entry name" value="LPS-ASSEMBLY LIPOPROTEIN LPTE"/>
    <property type="match status" value="1"/>
</dbReference>
<evidence type="ECO:0000313" key="9">
    <source>
        <dbReference type="Proteomes" id="UP000690515"/>
    </source>
</evidence>
<evidence type="ECO:0000256" key="1">
    <source>
        <dbReference type="ARBA" id="ARBA00022729"/>
    </source>
</evidence>
<sequence>MRSLSKRLFMSPIIKLATLLSVVMLLTACGFKLRGMVDVASHLQQLSVQTSDNYGVFTRRLNRTLESNDIKIIASAPYVLRITENQDENKIASFTGNAQAAQYRLIKQAKFQLENSEGLLLLGPFEAMSERVYLYSSSNKTASDSEERLIREELERDIITQITQRLQAMTNEQIDVAEAKARKKQAEAEKAKQLEEQKNVKAMPKRNAIKLAPPNI</sequence>
<dbReference type="Proteomes" id="UP000690515">
    <property type="component" value="Unassembled WGS sequence"/>
</dbReference>
<reference evidence="8 9" key="1">
    <citation type="submission" date="2021-04" db="EMBL/GenBank/DDBJ databases">
        <authorList>
            <person name="Pira H."/>
            <person name="Risdian C."/>
            <person name="Wink J."/>
        </authorList>
    </citation>
    <scope>NUCLEOTIDE SEQUENCE [LARGE SCALE GENOMIC DNA]</scope>
    <source>
        <strain evidence="8 9">WH53</strain>
    </source>
</reference>
<feature type="compositionally biased region" description="Basic and acidic residues" evidence="7">
    <location>
        <begin position="187"/>
        <end position="199"/>
    </location>
</feature>
<keyword evidence="2 6" id="KW-0472">Membrane</keyword>
<comment type="subunit">
    <text evidence="6">Component of the lipopolysaccharide transport and assembly complex. Interacts with LptD.</text>
</comment>
<comment type="subcellular location">
    <subcellularLocation>
        <location evidence="6">Cell outer membrane</location>
        <topology evidence="6">Lipid-anchor</topology>
    </subcellularLocation>
</comment>
<organism evidence="8 9">
    <name type="scientific">Zooshikella harenae</name>
    <dbReference type="NCBI Taxonomy" id="2827238"/>
    <lineage>
        <taxon>Bacteria</taxon>
        <taxon>Pseudomonadati</taxon>
        <taxon>Pseudomonadota</taxon>
        <taxon>Gammaproteobacteria</taxon>
        <taxon>Oceanospirillales</taxon>
        <taxon>Zooshikellaceae</taxon>
        <taxon>Zooshikella</taxon>
    </lineage>
</organism>
<evidence type="ECO:0000256" key="5">
    <source>
        <dbReference type="ARBA" id="ARBA00023288"/>
    </source>
</evidence>
<dbReference type="Gene3D" id="3.30.160.150">
    <property type="entry name" value="Lipoprotein like domain"/>
    <property type="match status" value="1"/>
</dbReference>
<dbReference type="PROSITE" id="PS51257">
    <property type="entry name" value="PROKAR_LIPOPROTEIN"/>
    <property type="match status" value="1"/>
</dbReference>
<dbReference type="EMBL" id="JAGSOY010000034">
    <property type="protein sequence ID" value="MBU2712264.1"/>
    <property type="molecule type" value="Genomic_DNA"/>
</dbReference>
<dbReference type="HAMAP" id="MF_01186">
    <property type="entry name" value="LPS_assembly_LptE"/>
    <property type="match status" value="1"/>
</dbReference>
<comment type="function">
    <text evidence="6">Together with LptD, is involved in the assembly of lipopolysaccharide (LPS) at the surface of the outer membrane. Required for the proper assembly of LptD. Binds LPS and may serve as the LPS recognition site at the outer membrane.</text>
</comment>
<keyword evidence="5 6" id="KW-0449">Lipoprotein</keyword>
<evidence type="ECO:0000256" key="3">
    <source>
        <dbReference type="ARBA" id="ARBA00023139"/>
    </source>
</evidence>
<evidence type="ECO:0000256" key="4">
    <source>
        <dbReference type="ARBA" id="ARBA00023237"/>
    </source>
</evidence>
<comment type="caution">
    <text evidence="8">The sequence shown here is derived from an EMBL/GenBank/DDBJ whole genome shotgun (WGS) entry which is preliminary data.</text>
</comment>
<feature type="region of interest" description="Disordered" evidence="7">
    <location>
        <begin position="187"/>
        <end position="206"/>
    </location>
</feature>
<proteinExistence type="inferred from homology"/>
<evidence type="ECO:0000256" key="7">
    <source>
        <dbReference type="SAM" id="MobiDB-lite"/>
    </source>
</evidence>
<dbReference type="RefSeq" id="WP_215820493.1">
    <property type="nucleotide sequence ID" value="NZ_JAGSOY010000034.1"/>
</dbReference>
<dbReference type="Pfam" id="PF04390">
    <property type="entry name" value="LptE"/>
    <property type="match status" value="1"/>
</dbReference>
<comment type="similarity">
    <text evidence="6">Belongs to the LptE lipoprotein family.</text>
</comment>
<evidence type="ECO:0000256" key="6">
    <source>
        <dbReference type="HAMAP-Rule" id="MF_01186"/>
    </source>
</evidence>
<keyword evidence="9" id="KW-1185">Reference proteome</keyword>